<comment type="caution">
    <text evidence="2">The sequence shown here is derived from an EMBL/GenBank/DDBJ whole genome shotgun (WGS) entry which is preliminary data.</text>
</comment>
<proteinExistence type="predicted"/>
<feature type="region of interest" description="Disordered" evidence="1">
    <location>
        <begin position="1"/>
        <end position="33"/>
    </location>
</feature>
<feature type="compositionally biased region" description="Low complexity" evidence="1">
    <location>
        <begin position="18"/>
        <end position="33"/>
    </location>
</feature>
<gene>
    <name evidence="2" type="ORF">VZT92_007198</name>
</gene>
<dbReference type="EMBL" id="JBCEZU010000056">
    <property type="protein sequence ID" value="KAK9534775.1"/>
    <property type="molecule type" value="Genomic_DNA"/>
</dbReference>
<evidence type="ECO:0000313" key="2">
    <source>
        <dbReference type="EMBL" id="KAK9534775.1"/>
    </source>
</evidence>
<dbReference type="Proteomes" id="UP001488805">
    <property type="component" value="Unassembled WGS sequence"/>
</dbReference>
<protein>
    <submittedName>
        <fullName evidence="2">Uncharacterized protein</fullName>
    </submittedName>
</protein>
<name>A0AAW1FJN1_ZOAVI</name>
<organism evidence="2 3">
    <name type="scientific">Zoarces viviparus</name>
    <name type="common">Viviparous eelpout</name>
    <name type="synonym">Blennius viviparus</name>
    <dbReference type="NCBI Taxonomy" id="48416"/>
    <lineage>
        <taxon>Eukaryota</taxon>
        <taxon>Metazoa</taxon>
        <taxon>Chordata</taxon>
        <taxon>Craniata</taxon>
        <taxon>Vertebrata</taxon>
        <taxon>Euteleostomi</taxon>
        <taxon>Actinopterygii</taxon>
        <taxon>Neopterygii</taxon>
        <taxon>Teleostei</taxon>
        <taxon>Neoteleostei</taxon>
        <taxon>Acanthomorphata</taxon>
        <taxon>Eupercaria</taxon>
        <taxon>Perciformes</taxon>
        <taxon>Cottioidei</taxon>
        <taxon>Zoarcales</taxon>
        <taxon>Zoarcidae</taxon>
        <taxon>Zoarcinae</taxon>
        <taxon>Zoarces</taxon>
    </lineage>
</organism>
<evidence type="ECO:0000313" key="3">
    <source>
        <dbReference type="Proteomes" id="UP001488805"/>
    </source>
</evidence>
<reference evidence="2 3" key="1">
    <citation type="journal article" date="2024" name="Genome Biol. Evol.">
        <title>Chromosome-level genome assembly of the viviparous eelpout Zoarces viviparus.</title>
        <authorList>
            <person name="Fuhrmann N."/>
            <person name="Brasseur M.V."/>
            <person name="Bakowski C.E."/>
            <person name="Podsiadlowski L."/>
            <person name="Prost S."/>
            <person name="Krehenwinkel H."/>
            <person name="Mayer C."/>
        </authorList>
    </citation>
    <scope>NUCLEOTIDE SEQUENCE [LARGE SCALE GENOMIC DNA]</scope>
    <source>
        <strain evidence="2">NO-MEL_2022_Ind0_liver</strain>
    </source>
</reference>
<accession>A0AAW1FJN1</accession>
<keyword evidence="3" id="KW-1185">Reference proteome</keyword>
<sequence length="87" mass="9636">MLRSAKRPRLTRDLHGRPSSASSSSHPPHQPVIYPSIPAACPIPPFIPPSLYPAISRLLPSRHITDTPTETSDLISEQEVRGFKFLL</sequence>
<evidence type="ECO:0000256" key="1">
    <source>
        <dbReference type="SAM" id="MobiDB-lite"/>
    </source>
</evidence>
<dbReference type="AlphaFoldDB" id="A0AAW1FJN1"/>